<name>A7RHL2_NEMVE</name>
<comment type="similarity">
    <text evidence="1">Belongs to the peptidase C48 family.</text>
</comment>
<reference evidence="12 13" key="1">
    <citation type="journal article" date="2007" name="Science">
        <title>Sea anemone genome reveals ancestral eumetazoan gene repertoire and genomic organization.</title>
        <authorList>
            <person name="Putnam N.H."/>
            <person name="Srivastava M."/>
            <person name="Hellsten U."/>
            <person name="Dirks B."/>
            <person name="Chapman J."/>
            <person name="Salamov A."/>
            <person name="Terry A."/>
            <person name="Shapiro H."/>
            <person name="Lindquist E."/>
            <person name="Kapitonov V.V."/>
            <person name="Jurka J."/>
            <person name="Genikhovich G."/>
            <person name="Grigoriev I.V."/>
            <person name="Lucas S.M."/>
            <person name="Steele R.E."/>
            <person name="Finnerty J.R."/>
            <person name="Technau U."/>
            <person name="Martindale M.Q."/>
            <person name="Rokhsar D.S."/>
        </authorList>
    </citation>
    <scope>NUCLEOTIDE SEQUENCE [LARGE SCALE GENOMIC DNA]</scope>
    <source>
        <strain evidence="13">CH2 X CH6</strain>
    </source>
</reference>
<evidence type="ECO:0000259" key="11">
    <source>
        <dbReference type="PROSITE" id="PS50234"/>
    </source>
</evidence>
<evidence type="ECO:0000256" key="6">
    <source>
        <dbReference type="ARBA" id="ARBA00022833"/>
    </source>
</evidence>
<feature type="signal peptide" evidence="9">
    <location>
        <begin position="1"/>
        <end position="26"/>
    </location>
</feature>
<dbReference type="CDD" id="cd01450">
    <property type="entry name" value="vWFA_subfamily_ECM"/>
    <property type="match status" value="1"/>
</dbReference>
<feature type="chain" id="PRO_5002711305" evidence="9">
    <location>
        <begin position="27"/>
        <end position="734"/>
    </location>
</feature>
<protein>
    <submittedName>
        <fullName evidence="12">Uncharacterized protein</fullName>
    </submittedName>
</protein>
<keyword evidence="2" id="KW-0645">Protease</keyword>
<gene>
    <name evidence="12" type="ORF">NEMVEDRAFT_v1g197241</name>
</gene>
<dbReference type="InterPro" id="IPR036465">
    <property type="entry name" value="vWFA_dom_sf"/>
</dbReference>
<evidence type="ECO:0000256" key="1">
    <source>
        <dbReference type="ARBA" id="ARBA00005234"/>
    </source>
</evidence>
<dbReference type="SMART" id="SM00327">
    <property type="entry name" value="VWA"/>
    <property type="match status" value="1"/>
</dbReference>
<dbReference type="GO" id="GO:0008270">
    <property type="term" value="F:zinc ion binding"/>
    <property type="evidence" value="ECO:0007669"/>
    <property type="project" value="UniProtKB-KW"/>
</dbReference>
<dbReference type="InterPro" id="IPR038765">
    <property type="entry name" value="Papain-like_cys_pep_sf"/>
</dbReference>
<evidence type="ECO:0000313" key="13">
    <source>
        <dbReference type="Proteomes" id="UP000001593"/>
    </source>
</evidence>
<dbReference type="InterPro" id="IPR011011">
    <property type="entry name" value="Znf_FYVE_PHD"/>
</dbReference>
<keyword evidence="4 7" id="KW-0863">Zinc-finger</keyword>
<accession>A7RHL2</accession>
<dbReference type="Proteomes" id="UP000001593">
    <property type="component" value="Unassembled WGS sequence"/>
</dbReference>
<evidence type="ECO:0000256" key="7">
    <source>
        <dbReference type="PROSITE-ProRule" id="PRU00146"/>
    </source>
</evidence>
<dbReference type="SUPFAM" id="SSF57903">
    <property type="entry name" value="FYVE/PHD zinc finger"/>
    <property type="match status" value="1"/>
</dbReference>
<dbReference type="SMART" id="SM00249">
    <property type="entry name" value="PHD"/>
    <property type="match status" value="1"/>
</dbReference>
<organism evidence="12 13">
    <name type="scientific">Nematostella vectensis</name>
    <name type="common">Starlet sea anemone</name>
    <dbReference type="NCBI Taxonomy" id="45351"/>
    <lineage>
        <taxon>Eukaryota</taxon>
        <taxon>Metazoa</taxon>
        <taxon>Cnidaria</taxon>
        <taxon>Anthozoa</taxon>
        <taxon>Hexacorallia</taxon>
        <taxon>Actiniaria</taxon>
        <taxon>Edwardsiidae</taxon>
        <taxon>Nematostella</taxon>
    </lineage>
</organism>
<dbReference type="HOGENOM" id="CLU_377805_0_0_1"/>
<dbReference type="InterPro" id="IPR003653">
    <property type="entry name" value="Peptidase_C48_C"/>
</dbReference>
<evidence type="ECO:0000313" key="12">
    <source>
        <dbReference type="EMBL" id="EDO48872.1"/>
    </source>
</evidence>
<keyword evidence="9" id="KW-0732">Signal</keyword>
<feature type="domain" description="VWFA" evidence="11">
    <location>
        <begin position="37"/>
        <end position="221"/>
    </location>
</feature>
<dbReference type="eggNOG" id="KOG1217">
    <property type="taxonomic scope" value="Eukaryota"/>
</dbReference>
<evidence type="ECO:0000256" key="2">
    <source>
        <dbReference type="ARBA" id="ARBA00022670"/>
    </source>
</evidence>
<dbReference type="PANTHER" id="PTHR47526:SF3">
    <property type="entry name" value="PHD-TYPE DOMAIN-CONTAINING PROTEIN"/>
    <property type="match status" value="1"/>
</dbReference>
<dbReference type="InterPro" id="IPR002035">
    <property type="entry name" value="VWF_A"/>
</dbReference>
<evidence type="ECO:0000256" key="5">
    <source>
        <dbReference type="ARBA" id="ARBA00022801"/>
    </source>
</evidence>
<dbReference type="InterPro" id="IPR001965">
    <property type="entry name" value="Znf_PHD"/>
</dbReference>
<keyword evidence="6" id="KW-0862">Zinc</keyword>
<feature type="compositionally biased region" description="Acidic residues" evidence="8">
    <location>
        <begin position="533"/>
        <end position="543"/>
    </location>
</feature>
<dbReference type="PANTHER" id="PTHR47526">
    <property type="entry name" value="ATP-DEPENDENT DNA HELICASE"/>
    <property type="match status" value="1"/>
</dbReference>
<dbReference type="InParanoid" id="A7RHL2"/>
<dbReference type="SUPFAM" id="SSF53300">
    <property type="entry name" value="vWA-like"/>
    <property type="match status" value="1"/>
</dbReference>
<proteinExistence type="inferred from homology"/>
<keyword evidence="5" id="KW-0378">Hydrolase</keyword>
<feature type="region of interest" description="Disordered" evidence="8">
    <location>
        <begin position="508"/>
        <end position="543"/>
    </location>
</feature>
<dbReference type="GO" id="GO:0006508">
    <property type="term" value="P:proteolysis"/>
    <property type="evidence" value="ECO:0007669"/>
    <property type="project" value="UniProtKB-KW"/>
</dbReference>
<feature type="compositionally biased region" description="Low complexity" evidence="8">
    <location>
        <begin position="511"/>
        <end position="532"/>
    </location>
</feature>
<dbReference type="Gene3D" id="3.40.50.410">
    <property type="entry name" value="von Willebrand factor, type A domain"/>
    <property type="match status" value="1"/>
</dbReference>
<evidence type="ECO:0000259" key="10">
    <source>
        <dbReference type="PROSITE" id="PS50016"/>
    </source>
</evidence>
<sequence>MDFSVSRDVRLLVLILVIIVAHKARGQRELLCSKATDLAIILDSSLDIGNEWQNMLAFSNAMVDAFNIGANKTRVGIITFSQNPELYLGFNDLQGENVTEEAIKGRIATIKHQRNPGRFIDRALRFADKELFVARKGMRVDPDILRVLVVVVGGRQTRNGFPVNLRQVARPLRLKRVDMFAVGVPQLAEIDDEDLIQMASKPENVMTAKTFAESVSLVEEIAKLACGIKILECFLIFSSKSAFLDPQMSVPVLSKYATSLEGNIKNRYIQKIEKIGIDPATIPDEELNPECLPPIEQSDLFSFLVLETSHYTNDQFKNYKSLEAYNQVVSGFVASVKGRIVSDKYVVVAKVRHSQRMNDPLVDIWLIKGKDGRIFSAHCLGCKAGLAESCSHIASVLFYIECWTRINGKLACTQVKCSWLLPTYLKKRAKAKVAPSQVNQAAMLKTTICICNEKATMTDRLIECHNVNCSNGNFFHLKCLGLKRMPNNSKTTWLCNICRGKKGNTMPCDKPTTSTSTTPITNPKSPATTSNLSDDDDNDSEDEIEITKVSTSSGSVNKYAILANLNNADYDIISDPAGWLTSDIIQYAQVLIKEVNPAIEGLQRPTLGRVRNFDVVSSEFIQILHTGSDHWVCVSSLGCPPGYVHLYDSLYHDVISQEIEEQTNDLLGGSLISLDFVPVQQQSNGSDCGVFSIAFATCLAFATNPSHFTFDIPKMRSHLLSCLKDETISMFPSF</sequence>
<dbReference type="Pfam" id="PF00092">
    <property type="entry name" value="VWA"/>
    <property type="match status" value="1"/>
</dbReference>
<keyword evidence="13" id="KW-1185">Reference proteome</keyword>
<dbReference type="PROSITE" id="PS50016">
    <property type="entry name" value="ZF_PHD_2"/>
    <property type="match status" value="1"/>
</dbReference>
<dbReference type="Gene3D" id="3.40.395.10">
    <property type="entry name" value="Adenoviral Proteinase, Chain A"/>
    <property type="match status" value="1"/>
</dbReference>
<dbReference type="AlphaFoldDB" id="A7RHL2"/>
<dbReference type="InterPro" id="IPR013083">
    <property type="entry name" value="Znf_RING/FYVE/PHD"/>
</dbReference>
<evidence type="ECO:0000256" key="9">
    <source>
        <dbReference type="SAM" id="SignalP"/>
    </source>
</evidence>
<evidence type="ECO:0000256" key="8">
    <source>
        <dbReference type="SAM" id="MobiDB-lite"/>
    </source>
</evidence>
<dbReference type="Pfam" id="PF02902">
    <property type="entry name" value="Peptidase_C48"/>
    <property type="match status" value="1"/>
</dbReference>
<dbReference type="GO" id="GO:0008234">
    <property type="term" value="F:cysteine-type peptidase activity"/>
    <property type="evidence" value="ECO:0007669"/>
    <property type="project" value="InterPro"/>
</dbReference>
<dbReference type="PROSITE" id="PS50234">
    <property type="entry name" value="VWFA"/>
    <property type="match status" value="1"/>
</dbReference>
<dbReference type="SUPFAM" id="SSF54001">
    <property type="entry name" value="Cysteine proteinases"/>
    <property type="match status" value="1"/>
</dbReference>
<dbReference type="EMBL" id="DS469511">
    <property type="protein sequence ID" value="EDO48872.1"/>
    <property type="molecule type" value="Genomic_DNA"/>
</dbReference>
<dbReference type="Gene3D" id="3.30.40.10">
    <property type="entry name" value="Zinc/RING finger domain, C3HC4 (zinc finger)"/>
    <property type="match status" value="1"/>
</dbReference>
<feature type="domain" description="PHD-type" evidence="10">
    <location>
        <begin position="446"/>
        <end position="501"/>
    </location>
</feature>
<evidence type="ECO:0000256" key="4">
    <source>
        <dbReference type="ARBA" id="ARBA00022771"/>
    </source>
</evidence>
<keyword evidence="3" id="KW-0479">Metal-binding</keyword>
<evidence type="ECO:0000256" key="3">
    <source>
        <dbReference type="ARBA" id="ARBA00022723"/>
    </source>
</evidence>
<dbReference type="InterPro" id="IPR019787">
    <property type="entry name" value="Znf_PHD-finger"/>
</dbReference>